<dbReference type="SMART" id="SM00116">
    <property type="entry name" value="CBS"/>
    <property type="match status" value="2"/>
</dbReference>
<name>A0ABX1N341_9RHOO</name>
<keyword evidence="5" id="KW-1185">Reference proteome</keyword>
<dbReference type="InterPro" id="IPR051257">
    <property type="entry name" value="Diverse_CBS-Domain"/>
</dbReference>
<dbReference type="RefSeq" id="WP_169198947.1">
    <property type="nucleotide sequence ID" value="NZ_WTVH02000010.1"/>
</dbReference>
<evidence type="ECO:0000259" key="3">
    <source>
        <dbReference type="PROSITE" id="PS51371"/>
    </source>
</evidence>
<proteinExistence type="predicted"/>
<dbReference type="EMBL" id="WTVH01000017">
    <property type="protein sequence ID" value="NMF93684.1"/>
    <property type="molecule type" value="Genomic_DNA"/>
</dbReference>
<keyword evidence="1 2" id="KW-0129">CBS domain</keyword>
<feature type="domain" description="CBS" evidence="3">
    <location>
        <begin position="81"/>
        <end position="141"/>
    </location>
</feature>
<dbReference type="InterPro" id="IPR046342">
    <property type="entry name" value="CBS_dom_sf"/>
</dbReference>
<dbReference type="Pfam" id="PF00571">
    <property type="entry name" value="CBS"/>
    <property type="match status" value="2"/>
</dbReference>
<dbReference type="PROSITE" id="PS51371">
    <property type="entry name" value="CBS"/>
    <property type="match status" value="2"/>
</dbReference>
<evidence type="ECO:0000256" key="1">
    <source>
        <dbReference type="ARBA" id="ARBA00023122"/>
    </source>
</evidence>
<reference evidence="4" key="1">
    <citation type="submission" date="2019-12" db="EMBL/GenBank/DDBJ databases">
        <title>Comparative genomics gives insights into the taxonomy of the Azoarcus-Aromatoleum group and reveals separate origins of nif in the plant-associated Azoarcus and non-plant-associated Aromatoleum sub-groups.</title>
        <authorList>
            <person name="Lafos M."/>
            <person name="Maluk M."/>
            <person name="Batista M."/>
            <person name="Junghare M."/>
            <person name="Carmona M."/>
            <person name="Faoro H."/>
            <person name="Cruz L.M."/>
            <person name="Battistoni F."/>
            <person name="De Souza E."/>
            <person name="Pedrosa F."/>
            <person name="Chen W.-M."/>
            <person name="Poole P.S."/>
            <person name="Dixon R.A."/>
            <person name="James E.K."/>
        </authorList>
    </citation>
    <scope>NUCLEOTIDE SEQUENCE</scope>
    <source>
        <strain evidence="4">U120</strain>
    </source>
</reference>
<dbReference type="InterPro" id="IPR000644">
    <property type="entry name" value="CBS_dom"/>
</dbReference>
<dbReference type="PANTHER" id="PTHR43080">
    <property type="entry name" value="CBS DOMAIN-CONTAINING PROTEIN CBSX3, MITOCHONDRIAL"/>
    <property type="match status" value="1"/>
</dbReference>
<evidence type="ECO:0000313" key="4">
    <source>
        <dbReference type="EMBL" id="NMF93684.1"/>
    </source>
</evidence>
<feature type="domain" description="CBS" evidence="3">
    <location>
        <begin position="7"/>
        <end position="68"/>
    </location>
</feature>
<dbReference type="Proteomes" id="UP000601990">
    <property type="component" value="Unassembled WGS sequence"/>
</dbReference>
<dbReference type="SUPFAM" id="SSF54631">
    <property type="entry name" value="CBS-domain pair"/>
    <property type="match status" value="1"/>
</dbReference>
<comment type="caution">
    <text evidence="4">The sequence shown here is derived from an EMBL/GenBank/DDBJ whole genome shotgun (WGS) entry which is preliminary data.</text>
</comment>
<protein>
    <submittedName>
        <fullName evidence="4">CBS domain-containing protein</fullName>
    </submittedName>
</protein>
<evidence type="ECO:0000256" key="2">
    <source>
        <dbReference type="PROSITE-ProRule" id="PRU00703"/>
    </source>
</evidence>
<dbReference type="Gene3D" id="3.10.580.10">
    <property type="entry name" value="CBS-domain"/>
    <property type="match status" value="1"/>
</dbReference>
<dbReference type="PANTHER" id="PTHR43080:SF2">
    <property type="entry name" value="CBS DOMAIN-CONTAINING PROTEIN"/>
    <property type="match status" value="1"/>
</dbReference>
<accession>A0ABX1N341</accession>
<evidence type="ECO:0000313" key="5">
    <source>
        <dbReference type="Proteomes" id="UP000601990"/>
    </source>
</evidence>
<organism evidence="4 5">
    <name type="scientific">Aromatoleum buckelii</name>
    <dbReference type="NCBI Taxonomy" id="200254"/>
    <lineage>
        <taxon>Bacteria</taxon>
        <taxon>Pseudomonadati</taxon>
        <taxon>Pseudomonadota</taxon>
        <taxon>Betaproteobacteria</taxon>
        <taxon>Rhodocyclales</taxon>
        <taxon>Rhodocyclaceae</taxon>
        <taxon>Aromatoleum</taxon>
    </lineage>
</organism>
<sequence length="232" mass="25735">MLVRNWMQKNPITVTSGTLVSEAKRILAEKNLHALPVVDNGRLRGLVTRASCLRASDHVARTQDPNEFDYFVNRLRVRDVMVRNPVTVSPDDTIEHCLLIGQELGHAQLPVVDEEEVVGRVVGVISANEVFKLSAQFLGAFERWAGVTLAPIEIGHGTLGRITAVAEQAGAVVYAVYPIADICLTQGNSDREKRVVLRFQHDDMVQVVLALRSAGYRVSEESQEVQSKKRKK</sequence>
<gene>
    <name evidence="4" type="ORF">GO608_10130</name>
</gene>